<feature type="domain" description="Autophagy protein ATG5 UblB" evidence="7">
    <location>
        <begin position="238"/>
        <end position="380"/>
    </location>
</feature>
<keyword evidence="5" id="KW-0963">Cytoplasm</keyword>
<dbReference type="EMBL" id="PNBA02000021">
    <property type="protein sequence ID" value="KAG6387637.1"/>
    <property type="molecule type" value="Genomic_DNA"/>
</dbReference>
<dbReference type="InterPro" id="IPR048940">
    <property type="entry name" value="ATG5_HBR"/>
</dbReference>
<comment type="subunit">
    <text evidence="5">Conjugated with ATG12.</text>
</comment>
<dbReference type="InterPro" id="IPR007239">
    <property type="entry name" value="Atg5"/>
</dbReference>
<evidence type="ECO:0000259" key="7">
    <source>
        <dbReference type="Pfam" id="PF04106"/>
    </source>
</evidence>
<dbReference type="GO" id="GO:0034274">
    <property type="term" value="C:Atg12-Atg5-Atg16 complex"/>
    <property type="evidence" value="ECO:0007669"/>
    <property type="project" value="TreeGrafter"/>
</dbReference>
<accession>A0A8X8W3R2</accession>
<dbReference type="GO" id="GO:0034045">
    <property type="term" value="C:phagophore assembly site membrane"/>
    <property type="evidence" value="ECO:0007669"/>
    <property type="project" value="TreeGrafter"/>
</dbReference>
<dbReference type="Gene3D" id="3.10.20.90">
    <property type="entry name" value="Phosphatidylinositol 3-kinase Catalytic Subunit, Chain A, domain 1"/>
    <property type="match status" value="1"/>
</dbReference>
<reference evidence="10" key="1">
    <citation type="submission" date="2018-01" db="EMBL/GenBank/DDBJ databases">
        <authorList>
            <person name="Mao J.F."/>
        </authorList>
    </citation>
    <scope>NUCLEOTIDE SEQUENCE</scope>
    <source>
        <strain evidence="10">Huo1</strain>
        <tissue evidence="10">Leaf</tissue>
    </source>
</reference>
<dbReference type="GO" id="GO:0005776">
    <property type="term" value="C:autophagosome"/>
    <property type="evidence" value="ECO:0007669"/>
    <property type="project" value="TreeGrafter"/>
</dbReference>
<keyword evidence="4 5" id="KW-0072">Autophagy</keyword>
<protein>
    <recommendedName>
        <fullName evidence="5">Autophagy protein 5</fullName>
    </recommendedName>
</protein>
<dbReference type="Pfam" id="PF20638">
    <property type="entry name" value="ATG5_UblA"/>
    <property type="match status" value="1"/>
</dbReference>
<dbReference type="GO" id="GO:0006995">
    <property type="term" value="P:cellular response to nitrogen starvation"/>
    <property type="evidence" value="ECO:0007669"/>
    <property type="project" value="TreeGrafter"/>
</dbReference>
<dbReference type="InterPro" id="IPR048318">
    <property type="entry name" value="ATG5_UblB"/>
</dbReference>
<evidence type="ECO:0000256" key="6">
    <source>
        <dbReference type="SAM" id="MobiDB-lite"/>
    </source>
</evidence>
<dbReference type="Proteomes" id="UP000298416">
    <property type="component" value="Unassembled WGS sequence"/>
</dbReference>
<dbReference type="GO" id="GO:0034727">
    <property type="term" value="P:piecemeal microautophagy of the nucleus"/>
    <property type="evidence" value="ECO:0007669"/>
    <property type="project" value="TreeGrafter"/>
</dbReference>
<gene>
    <name evidence="10" type="ORF">SASPL_152829</name>
</gene>
<evidence type="ECO:0000256" key="1">
    <source>
        <dbReference type="ARBA" id="ARBA00006910"/>
    </source>
</evidence>
<comment type="subcellular location">
    <subcellularLocation>
        <location evidence="5">Cytoplasm</location>
    </subcellularLocation>
</comment>
<dbReference type="GO" id="GO:0000422">
    <property type="term" value="P:autophagy of mitochondrion"/>
    <property type="evidence" value="ECO:0007669"/>
    <property type="project" value="TreeGrafter"/>
</dbReference>
<dbReference type="Gene3D" id="1.10.246.190">
    <property type="entry name" value="Autophagy protein Apg5, helix rich domain"/>
    <property type="match status" value="1"/>
</dbReference>
<dbReference type="PANTHER" id="PTHR13040">
    <property type="entry name" value="AUTOPHAGY PROTEIN 5"/>
    <property type="match status" value="1"/>
</dbReference>
<dbReference type="Pfam" id="PF04106">
    <property type="entry name" value="ATG5_UblB"/>
    <property type="match status" value="1"/>
</dbReference>
<keyword evidence="3 5" id="KW-0832">Ubl conjugation</keyword>
<feature type="compositionally biased region" description="Low complexity" evidence="6">
    <location>
        <begin position="311"/>
        <end position="326"/>
    </location>
</feature>
<evidence type="ECO:0000256" key="5">
    <source>
        <dbReference type="RuleBase" id="RU361202"/>
    </source>
</evidence>
<feature type="domain" description="Autophagy protein ATG5 alpha-helical bundle region" evidence="8">
    <location>
        <begin position="123"/>
        <end position="186"/>
    </location>
</feature>
<comment type="caution">
    <text evidence="10">The sequence shown here is derived from an EMBL/GenBank/DDBJ whole genome shotgun (WGS) entry which is preliminary data.</text>
</comment>
<evidence type="ECO:0000256" key="2">
    <source>
        <dbReference type="ARBA" id="ARBA00022499"/>
    </source>
</evidence>
<dbReference type="AlphaFoldDB" id="A0A8X8W3R2"/>
<dbReference type="Gene3D" id="3.10.20.620">
    <property type="match status" value="1"/>
</dbReference>
<dbReference type="InterPro" id="IPR042526">
    <property type="entry name" value="Atg5_HR"/>
</dbReference>
<evidence type="ECO:0000313" key="11">
    <source>
        <dbReference type="Proteomes" id="UP000298416"/>
    </source>
</evidence>
<keyword evidence="5" id="KW-0813">Transport</keyword>
<comment type="similarity">
    <text evidence="1 5">Belongs to the ATG5 family.</text>
</comment>
<proteinExistence type="inferred from homology"/>
<keyword evidence="11" id="KW-1185">Reference proteome</keyword>
<dbReference type="PANTHER" id="PTHR13040:SF2">
    <property type="entry name" value="AUTOPHAGY PROTEIN 5"/>
    <property type="match status" value="1"/>
</dbReference>
<comment type="function">
    <text evidence="5">Required for autophagy.</text>
</comment>
<reference evidence="10" key="2">
    <citation type="submission" date="2020-08" db="EMBL/GenBank/DDBJ databases">
        <title>Plant Genome Project.</title>
        <authorList>
            <person name="Zhang R.-G."/>
        </authorList>
    </citation>
    <scope>NUCLEOTIDE SEQUENCE</scope>
    <source>
        <strain evidence="10">Huo1</strain>
        <tissue evidence="10">Leaf</tissue>
    </source>
</reference>
<evidence type="ECO:0000256" key="4">
    <source>
        <dbReference type="ARBA" id="ARBA00023006"/>
    </source>
</evidence>
<dbReference type="GO" id="GO:0019776">
    <property type="term" value="F:Atg8-family ligase activity"/>
    <property type="evidence" value="ECO:0007669"/>
    <property type="project" value="TreeGrafter"/>
</dbReference>
<dbReference type="Pfam" id="PF20637">
    <property type="entry name" value="ATG5_HBR"/>
    <property type="match status" value="1"/>
</dbReference>
<feature type="domain" description="Autophagy protein ATG5 UblA" evidence="9">
    <location>
        <begin position="16"/>
        <end position="109"/>
    </location>
</feature>
<evidence type="ECO:0000256" key="3">
    <source>
        <dbReference type="ARBA" id="ARBA00022843"/>
    </source>
</evidence>
<evidence type="ECO:0000259" key="8">
    <source>
        <dbReference type="Pfam" id="PF20637"/>
    </source>
</evidence>
<evidence type="ECO:0000259" key="9">
    <source>
        <dbReference type="Pfam" id="PF20638"/>
    </source>
</evidence>
<sequence length="387" mass="43143">MITDSKGAATEAQQYVWGGAIPLQIHLHESEVTTLPPPPPALILAPRVGYLPLLVPQIKPFFSSSLPPGVDTVWFEYKGLPLKWYIPTGTLFDLLCSEPERPWNLTIHFRGYPANLLIPCEGEDSVKWSFINALKEVRSNFMSAAYIINGNCKNIMNMSQSDQTELWRSVLNGQLEAYLRVYSKLKLDIVGDNFSLKLNTSRQTNSENEATGTTKSGEIQKFMMLVASRESEVQSGCKIPVRLYVRTIDEDVDELEDAPIVDSWENIYYINCPVEIHGEGKAFSLNDAIKALLPMLFTEEASVDVDSQAPESESGEVSDGGSSRGSQKNEESLSAHTGIFKDGAEIKLVRIQGIEPRLDIPFGWVAKNLMNPEQYLHICIYVKAVQP</sequence>
<keyword evidence="2 5" id="KW-1017">Isopeptide bond</keyword>
<feature type="region of interest" description="Disordered" evidence="6">
    <location>
        <begin position="303"/>
        <end position="333"/>
    </location>
</feature>
<dbReference type="InterPro" id="IPR042527">
    <property type="entry name" value="Atg5_UblA_dom_sf"/>
</dbReference>
<dbReference type="FunFam" id="3.10.20.620:FF:000002">
    <property type="entry name" value="Autophagy protein 5"/>
    <property type="match status" value="1"/>
</dbReference>
<dbReference type="GO" id="GO:0061908">
    <property type="term" value="C:phagophore"/>
    <property type="evidence" value="ECO:0007669"/>
    <property type="project" value="TreeGrafter"/>
</dbReference>
<dbReference type="GO" id="GO:0044233">
    <property type="term" value="C:mitochondria-associated endoplasmic reticulum membrane contact site"/>
    <property type="evidence" value="ECO:0007669"/>
    <property type="project" value="TreeGrafter"/>
</dbReference>
<name>A0A8X8W3R2_SALSN</name>
<organism evidence="10">
    <name type="scientific">Salvia splendens</name>
    <name type="common">Scarlet sage</name>
    <dbReference type="NCBI Taxonomy" id="180675"/>
    <lineage>
        <taxon>Eukaryota</taxon>
        <taxon>Viridiplantae</taxon>
        <taxon>Streptophyta</taxon>
        <taxon>Embryophyta</taxon>
        <taxon>Tracheophyta</taxon>
        <taxon>Spermatophyta</taxon>
        <taxon>Magnoliopsida</taxon>
        <taxon>eudicotyledons</taxon>
        <taxon>Gunneridae</taxon>
        <taxon>Pentapetalae</taxon>
        <taxon>asterids</taxon>
        <taxon>lamiids</taxon>
        <taxon>Lamiales</taxon>
        <taxon>Lamiaceae</taxon>
        <taxon>Nepetoideae</taxon>
        <taxon>Mentheae</taxon>
        <taxon>Salviinae</taxon>
        <taxon>Salvia</taxon>
        <taxon>Salvia subgen. Calosphace</taxon>
        <taxon>core Calosphace</taxon>
    </lineage>
</organism>
<dbReference type="InterPro" id="IPR048939">
    <property type="entry name" value="ATG5_UblA"/>
</dbReference>
<evidence type="ECO:0000313" key="10">
    <source>
        <dbReference type="EMBL" id="KAG6387637.1"/>
    </source>
</evidence>